<evidence type="ECO:0000313" key="2">
    <source>
        <dbReference type="Proteomes" id="UP000078397"/>
    </source>
</evidence>
<dbReference type="SUPFAM" id="SSF56801">
    <property type="entry name" value="Acetyl-CoA synthetase-like"/>
    <property type="match status" value="1"/>
</dbReference>
<comment type="caution">
    <text evidence="1">The sequence shown here is derived from an EMBL/GenBank/DDBJ whole genome shotgun (WGS) entry which is preliminary data.</text>
</comment>
<dbReference type="Proteomes" id="UP000078397">
    <property type="component" value="Unassembled WGS sequence"/>
</dbReference>
<reference evidence="1 2" key="1">
    <citation type="journal article" date="2016" name="PLoS Pathog.">
        <title>Biosynthesis of antibiotic leucinostatins in bio-control fungus Purpureocillium lilacinum and their inhibition on phytophthora revealed by genome mining.</title>
        <authorList>
            <person name="Wang G."/>
            <person name="Liu Z."/>
            <person name="Lin R."/>
            <person name="Li E."/>
            <person name="Mao Z."/>
            <person name="Ling J."/>
            <person name="Yang Y."/>
            <person name="Yin W.B."/>
            <person name="Xie B."/>
        </authorList>
    </citation>
    <scope>NUCLEOTIDE SEQUENCE [LARGE SCALE GENOMIC DNA]</scope>
    <source>
        <strain evidence="1">170</strain>
    </source>
</reference>
<evidence type="ECO:0000313" key="1">
    <source>
        <dbReference type="EMBL" id="OAQ65773.1"/>
    </source>
</evidence>
<dbReference type="KEGG" id="pchm:VFPPC_14234"/>
<dbReference type="InterPro" id="IPR042099">
    <property type="entry name" value="ANL_N_sf"/>
</dbReference>
<accession>A0A179FL56</accession>
<dbReference type="RefSeq" id="XP_018142860.1">
    <property type="nucleotide sequence ID" value="XM_018292003.1"/>
</dbReference>
<gene>
    <name evidence="1" type="ORF">VFPPC_14234</name>
</gene>
<proteinExistence type="predicted"/>
<keyword evidence="2" id="KW-1185">Reference proteome</keyword>
<dbReference type="GeneID" id="28855997"/>
<organism evidence="1 2">
    <name type="scientific">Pochonia chlamydosporia 170</name>
    <dbReference type="NCBI Taxonomy" id="1380566"/>
    <lineage>
        <taxon>Eukaryota</taxon>
        <taxon>Fungi</taxon>
        <taxon>Dikarya</taxon>
        <taxon>Ascomycota</taxon>
        <taxon>Pezizomycotina</taxon>
        <taxon>Sordariomycetes</taxon>
        <taxon>Hypocreomycetidae</taxon>
        <taxon>Hypocreales</taxon>
        <taxon>Clavicipitaceae</taxon>
        <taxon>Pochonia</taxon>
    </lineage>
</organism>
<dbReference type="STRING" id="1380566.A0A179FL56"/>
<protein>
    <submittedName>
        <fullName evidence="1">AMP-binding enzyme domain-containing protein</fullName>
    </submittedName>
</protein>
<dbReference type="EMBL" id="LSBJ02000004">
    <property type="protein sequence ID" value="OAQ65773.1"/>
    <property type="molecule type" value="Genomic_DNA"/>
</dbReference>
<dbReference type="OrthoDB" id="6509636at2759"/>
<name>A0A179FL56_METCM</name>
<dbReference type="AlphaFoldDB" id="A0A179FL56"/>
<dbReference type="Gene3D" id="3.40.50.12780">
    <property type="entry name" value="N-terminal domain of ligase-like"/>
    <property type="match status" value="1"/>
</dbReference>
<sequence length="93" mass="10500">MPIKSPWTVNVPVTDIWSLLFDTPKEYPGDHVLFVDDDTGRSYTFNDTLKKGIAFGQGLKQLFNWQKGDVLGIYSPNDIDIPVVVKARTHYTG</sequence>